<dbReference type="Gene3D" id="3.10.450.230">
    <property type="entry name" value="VirB8 protein"/>
    <property type="match status" value="1"/>
</dbReference>
<dbReference type="CDD" id="cd16425">
    <property type="entry name" value="TrbF"/>
    <property type="match status" value="1"/>
</dbReference>
<feature type="transmembrane region" description="Helical" evidence="6">
    <location>
        <begin position="45"/>
        <end position="67"/>
    </location>
</feature>
<protein>
    <submittedName>
        <fullName evidence="8">Conjugal transfer protein TrbF</fullName>
    </submittedName>
</protein>
<evidence type="ECO:0000256" key="5">
    <source>
        <dbReference type="SAM" id="MobiDB-lite"/>
    </source>
</evidence>
<comment type="subcellular location">
    <subcellularLocation>
        <location evidence="1">Membrane</location>
        <topology evidence="1">Single-pass membrane protein</topology>
    </subcellularLocation>
</comment>
<evidence type="ECO:0000256" key="1">
    <source>
        <dbReference type="ARBA" id="ARBA00004167"/>
    </source>
</evidence>
<evidence type="ECO:0000313" key="9">
    <source>
        <dbReference type="Proteomes" id="UP000190559"/>
    </source>
</evidence>
<dbReference type="EMBL" id="LOJW01000016">
    <property type="protein sequence ID" value="OOW69915.1"/>
    <property type="molecule type" value="Genomic_DNA"/>
</dbReference>
<evidence type="ECO:0000256" key="4">
    <source>
        <dbReference type="ARBA" id="ARBA00023136"/>
    </source>
</evidence>
<comment type="caution">
    <text evidence="8">The sequence shown here is derived from an EMBL/GenBank/DDBJ whole genome shotgun (WGS) entry which is preliminary data.</text>
</comment>
<evidence type="ECO:0000313" key="8">
    <source>
        <dbReference type="EMBL" id="OOW69915.1"/>
    </source>
</evidence>
<feature type="compositionally biased region" description="Basic and acidic residues" evidence="5">
    <location>
        <begin position="23"/>
        <end position="36"/>
    </location>
</feature>
<dbReference type="RefSeq" id="WP_078563513.1">
    <property type="nucleotide sequence ID" value="NZ_LOJW01000016.1"/>
</dbReference>
<dbReference type="NCBIfam" id="NF010446">
    <property type="entry name" value="PRK13872.1"/>
    <property type="match status" value="1"/>
</dbReference>
<dbReference type="GeneID" id="61780224"/>
<reference evidence="8 9" key="1">
    <citation type="submission" date="2015-12" db="EMBL/GenBank/DDBJ databases">
        <authorList>
            <person name="Shamseldin A."/>
            <person name="Moawad H."/>
            <person name="Abd El-Rahim W.M."/>
            <person name="Sadowsky M.J."/>
        </authorList>
    </citation>
    <scope>NUCLEOTIDE SEQUENCE [LARGE SCALE GENOMIC DNA]</scope>
    <source>
        <strain evidence="8 9">LMG9050</strain>
    </source>
</reference>
<dbReference type="AlphaFoldDB" id="A0A1T1P2S6"/>
<evidence type="ECO:0000259" key="7">
    <source>
        <dbReference type="Pfam" id="PF04335"/>
    </source>
</evidence>
<feature type="domain" description="Bacterial virulence protein VirB8" evidence="7">
    <location>
        <begin position="28"/>
        <end position="231"/>
    </location>
</feature>
<gene>
    <name evidence="8" type="ORF">Xmlh_11045</name>
</gene>
<evidence type="ECO:0000256" key="6">
    <source>
        <dbReference type="SAM" id="Phobius"/>
    </source>
</evidence>
<dbReference type="InterPro" id="IPR032710">
    <property type="entry name" value="NTF2-like_dom_sf"/>
</dbReference>
<organism evidence="8 9">
    <name type="scientific">Xanthomonas axonopodis pv. melhusii</name>
    <dbReference type="NCBI Taxonomy" id="487834"/>
    <lineage>
        <taxon>Bacteria</taxon>
        <taxon>Pseudomonadati</taxon>
        <taxon>Pseudomonadota</taxon>
        <taxon>Gammaproteobacteria</taxon>
        <taxon>Lysobacterales</taxon>
        <taxon>Lysobacteraceae</taxon>
        <taxon>Xanthomonas</taxon>
    </lineage>
</organism>
<keyword evidence="4 6" id="KW-0472">Membrane</keyword>
<keyword evidence="2 6" id="KW-0812">Transmembrane</keyword>
<dbReference type="InterPro" id="IPR035658">
    <property type="entry name" value="TrbF"/>
</dbReference>
<dbReference type="InterPro" id="IPR007430">
    <property type="entry name" value="VirB8"/>
</dbReference>
<dbReference type="Pfam" id="PF04335">
    <property type="entry name" value="VirB8"/>
    <property type="match status" value="1"/>
</dbReference>
<sequence length="236" mass="25993">MSSTKDLLQTPVGQRPSSPPMSPHHDSARKGWTDKLEKSESDKRAWRWAAVGGYALSVLLAGGLIAVSNRPPPKPLIARINADGAAQVVGYATPNYTPGQAEIRYFLKHWVELVRTVPLDPVVVKSAWNEAYNFMTPASANKLNAEARVPGSTMSKVGQETVTTQVTSVVPVSADSYQVRWIETSFTDQGQVKERSTWTSTFTVKQSPPDRKIELINPLGLFITDFNWQRDIGSTP</sequence>
<dbReference type="SUPFAM" id="SSF54427">
    <property type="entry name" value="NTF2-like"/>
    <property type="match status" value="1"/>
</dbReference>
<dbReference type="Proteomes" id="UP000190559">
    <property type="component" value="Unassembled WGS sequence"/>
</dbReference>
<accession>A0A1T1P2S6</accession>
<evidence type="ECO:0000256" key="2">
    <source>
        <dbReference type="ARBA" id="ARBA00022692"/>
    </source>
</evidence>
<keyword evidence="3 6" id="KW-1133">Transmembrane helix</keyword>
<feature type="region of interest" description="Disordered" evidence="5">
    <location>
        <begin position="1"/>
        <end position="36"/>
    </location>
</feature>
<evidence type="ECO:0000256" key="3">
    <source>
        <dbReference type="ARBA" id="ARBA00022989"/>
    </source>
</evidence>
<dbReference type="GO" id="GO:0016020">
    <property type="term" value="C:membrane"/>
    <property type="evidence" value="ECO:0007669"/>
    <property type="project" value="UniProtKB-SubCell"/>
</dbReference>
<name>A0A1T1P2S6_9XANT</name>
<proteinExistence type="predicted"/>